<dbReference type="KEGG" id="fla:SY85_04715"/>
<dbReference type="AlphaFoldDB" id="A0A172TSZ7"/>
<protein>
    <submittedName>
        <fullName evidence="1">Uncharacterized protein</fullName>
    </submittedName>
</protein>
<organism evidence="1 2">
    <name type="scientific">Flavisolibacter tropicus</name>
    <dbReference type="NCBI Taxonomy" id="1492898"/>
    <lineage>
        <taxon>Bacteria</taxon>
        <taxon>Pseudomonadati</taxon>
        <taxon>Bacteroidota</taxon>
        <taxon>Chitinophagia</taxon>
        <taxon>Chitinophagales</taxon>
        <taxon>Chitinophagaceae</taxon>
        <taxon>Flavisolibacter</taxon>
    </lineage>
</organism>
<accession>A0A172TSZ7</accession>
<proteinExistence type="predicted"/>
<dbReference type="RefSeq" id="WP_066402041.1">
    <property type="nucleotide sequence ID" value="NZ_CP011390.1"/>
</dbReference>
<evidence type="ECO:0000313" key="2">
    <source>
        <dbReference type="Proteomes" id="UP000077177"/>
    </source>
</evidence>
<sequence length="231" mass="26528">MKTHFLFLIAFFITIASFGQIISRKNSDFLPTLTGASLGKSKPINIVEGTPFFQNEWAKSKLFTPDGFLIHNIPTKINLLENSVYYLDSNGKEAVVITPLSEIILEQTGKPTPAHFIDGHLLPNPKKGWYQLLVNDTISLVKGVRKYYEERIPYGGSPEYRLINQESYFVYFFYQEYYVNKPSDFTRILPSRKSDIEKQIKALDKKLPLEDQITLIASYCNTLPGLRRFSN</sequence>
<dbReference type="OrthoDB" id="680837at2"/>
<dbReference type="EMBL" id="CP011390">
    <property type="protein sequence ID" value="ANE49897.1"/>
    <property type="molecule type" value="Genomic_DNA"/>
</dbReference>
<gene>
    <name evidence="1" type="ORF">SY85_04715</name>
</gene>
<dbReference type="Proteomes" id="UP000077177">
    <property type="component" value="Chromosome"/>
</dbReference>
<name>A0A172TSZ7_9BACT</name>
<reference evidence="1 2" key="2">
    <citation type="journal article" date="2016" name="Int. J. Syst. Evol. Microbiol.">
        <title>Flavisolibacter tropicus sp. nov., isolated from tropical soil.</title>
        <authorList>
            <person name="Lee J.J."/>
            <person name="Kang M.S."/>
            <person name="Kim G.S."/>
            <person name="Lee C.S."/>
            <person name="Lim S."/>
            <person name="Lee J."/>
            <person name="Roh S.H."/>
            <person name="Kang H."/>
            <person name="Ha J.M."/>
            <person name="Bae S."/>
            <person name="Jung H.Y."/>
            <person name="Kim M.K."/>
        </authorList>
    </citation>
    <scope>NUCLEOTIDE SEQUENCE [LARGE SCALE GENOMIC DNA]</scope>
    <source>
        <strain evidence="1 2">LCS9</strain>
    </source>
</reference>
<keyword evidence="2" id="KW-1185">Reference proteome</keyword>
<reference evidence="2" key="1">
    <citation type="submission" date="2015-01" db="EMBL/GenBank/DDBJ databases">
        <title>Flavisolibacter sp./LCS9/ whole genome sequencing.</title>
        <authorList>
            <person name="Kim M.K."/>
            <person name="Srinivasan S."/>
            <person name="Lee J.-J."/>
        </authorList>
    </citation>
    <scope>NUCLEOTIDE SEQUENCE [LARGE SCALE GENOMIC DNA]</scope>
    <source>
        <strain evidence="2">LCS9</strain>
    </source>
</reference>
<evidence type="ECO:0000313" key="1">
    <source>
        <dbReference type="EMBL" id="ANE49897.1"/>
    </source>
</evidence>